<organism evidence="2 3">
    <name type="scientific">Cellulomonas wangsupingiae</name>
    <dbReference type="NCBI Taxonomy" id="2968085"/>
    <lineage>
        <taxon>Bacteria</taxon>
        <taxon>Bacillati</taxon>
        <taxon>Actinomycetota</taxon>
        <taxon>Actinomycetes</taxon>
        <taxon>Micrococcales</taxon>
        <taxon>Cellulomonadaceae</taxon>
        <taxon>Cellulomonas</taxon>
    </lineage>
</organism>
<evidence type="ECO:0000256" key="1">
    <source>
        <dbReference type="SAM" id="Phobius"/>
    </source>
</evidence>
<keyword evidence="1" id="KW-0812">Transmembrane</keyword>
<keyword evidence="1" id="KW-1133">Transmembrane helix</keyword>
<dbReference type="RefSeq" id="WP_227564833.1">
    <property type="nucleotide sequence ID" value="NZ_CP101989.1"/>
</dbReference>
<dbReference type="EMBL" id="CP101989">
    <property type="protein sequence ID" value="UUI65538.1"/>
    <property type="molecule type" value="Genomic_DNA"/>
</dbReference>
<accession>A0ABY5K6Y2</accession>
<feature type="transmembrane region" description="Helical" evidence="1">
    <location>
        <begin position="117"/>
        <end position="142"/>
    </location>
</feature>
<proteinExistence type="predicted"/>
<name>A0ABY5K6Y2_9CELL</name>
<feature type="transmembrane region" description="Helical" evidence="1">
    <location>
        <begin position="39"/>
        <end position="61"/>
    </location>
</feature>
<evidence type="ECO:0000313" key="2">
    <source>
        <dbReference type="EMBL" id="UUI65538.1"/>
    </source>
</evidence>
<evidence type="ECO:0008006" key="4">
    <source>
        <dbReference type="Google" id="ProtNLM"/>
    </source>
</evidence>
<gene>
    <name evidence="2" type="ORF">NP075_02000</name>
</gene>
<reference evidence="2 3" key="1">
    <citation type="submission" date="2022-07" db="EMBL/GenBank/DDBJ databases">
        <title>Novel species in genus cellulomonas.</title>
        <authorList>
            <person name="Ye L."/>
        </authorList>
    </citation>
    <scope>NUCLEOTIDE SEQUENCE [LARGE SCALE GENOMIC DNA]</scope>
    <source>
        <strain evidence="3">zg-Y908</strain>
    </source>
</reference>
<keyword evidence="1" id="KW-0472">Membrane</keyword>
<sequence>MPAHVVLGCVALLVAVLVATAALVYALAPSGRPSLRWPLVAGTAVGFAVAVVAGQAGGSLLDTVMSSGSSLEAAAAQAHGHGSDALVVSLFFLLVWVLVSTWKMLRPSRDSHARSARIAAGVLVLIAVATIASAALVLYQALQAVSLGHPSWGGV</sequence>
<dbReference type="Proteomes" id="UP001317322">
    <property type="component" value="Chromosome"/>
</dbReference>
<evidence type="ECO:0000313" key="3">
    <source>
        <dbReference type="Proteomes" id="UP001317322"/>
    </source>
</evidence>
<protein>
    <recommendedName>
        <fullName evidence="4">DUF2231 domain-containing protein</fullName>
    </recommendedName>
</protein>
<feature type="transmembrane region" description="Helical" evidence="1">
    <location>
        <begin position="85"/>
        <end position="105"/>
    </location>
</feature>
<feature type="transmembrane region" description="Helical" evidence="1">
    <location>
        <begin position="6"/>
        <end position="27"/>
    </location>
</feature>
<keyword evidence="3" id="KW-1185">Reference proteome</keyword>